<proteinExistence type="predicted"/>
<dbReference type="AlphaFoldDB" id="A0A813J495"/>
<reference evidence="2" key="1">
    <citation type="submission" date="2021-02" db="EMBL/GenBank/DDBJ databases">
        <authorList>
            <person name="Dougan E. K."/>
            <person name="Rhodes N."/>
            <person name="Thang M."/>
            <person name="Chan C."/>
        </authorList>
    </citation>
    <scope>NUCLEOTIDE SEQUENCE</scope>
</reference>
<organism evidence="2 3">
    <name type="scientific">Polarella glacialis</name>
    <name type="common">Dinoflagellate</name>
    <dbReference type="NCBI Taxonomy" id="89957"/>
    <lineage>
        <taxon>Eukaryota</taxon>
        <taxon>Sar</taxon>
        <taxon>Alveolata</taxon>
        <taxon>Dinophyceae</taxon>
        <taxon>Suessiales</taxon>
        <taxon>Suessiaceae</taxon>
        <taxon>Polarella</taxon>
    </lineage>
</organism>
<gene>
    <name evidence="2" type="ORF">PGLA2088_LOCUS15875</name>
</gene>
<evidence type="ECO:0000313" key="2">
    <source>
        <dbReference type="EMBL" id="CAE8665283.1"/>
    </source>
</evidence>
<dbReference type="EMBL" id="CAJNNW010019851">
    <property type="protein sequence ID" value="CAE8665283.1"/>
    <property type="molecule type" value="Genomic_DNA"/>
</dbReference>
<feature type="compositionally biased region" description="Basic and acidic residues" evidence="1">
    <location>
        <begin position="1"/>
        <end position="11"/>
    </location>
</feature>
<comment type="caution">
    <text evidence="2">The sequence shown here is derived from an EMBL/GenBank/DDBJ whole genome shotgun (WGS) entry which is preliminary data.</text>
</comment>
<feature type="compositionally biased region" description="Gly residues" evidence="1">
    <location>
        <begin position="200"/>
        <end position="213"/>
    </location>
</feature>
<name>A0A813J495_POLGL</name>
<accession>A0A813J495</accession>
<sequence length="246" mass="26039">ASLREYSESRSSRRQASPPRRHAAPKGLSSMASSLGFSHAGSQSTAFGGGVPKFLKASTSLPMLLPAPDLFDVRDHHYDGDDLWLHEDVLHASNPKLFPLRPGRGKAFDLASISIADYFNVPKRGDANGARRLPALGSPNGDTPSSLQVRAMSRYDFLEAELGEAPAASGSEVGRKPPAQWSAAKTSSRFDESRAMGDRSQGGGGGGGGGGGPSLPFRIREVKLVPRSIGSDPVFSIAKPRMLDSK</sequence>
<evidence type="ECO:0000256" key="1">
    <source>
        <dbReference type="SAM" id="MobiDB-lite"/>
    </source>
</evidence>
<feature type="region of interest" description="Disordered" evidence="1">
    <location>
        <begin position="166"/>
        <end position="219"/>
    </location>
</feature>
<evidence type="ECO:0000313" key="3">
    <source>
        <dbReference type="Proteomes" id="UP000626109"/>
    </source>
</evidence>
<feature type="non-terminal residue" evidence="2">
    <location>
        <position position="246"/>
    </location>
</feature>
<feature type="compositionally biased region" description="Basic and acidic residues" evidence="1">
    <location>
        <begin position="188"/>
        <end position="197"/>
    </location>
</feature>
<dbReference type="Proteomes" id="UP000626109">
    <property type="component" value="Unassembled WGS sequence"/>
</dbReference>
<feature type="compositionally biased region" description="Polar residues" evidence="1">
    <location>
        <begin position="30"/>
        <end position="43"/>
    </location>
</feature>
<protein>
    <submittedName>
        <fullName evidence="2">Uncharacterized protein</fullName>
    </submittedName>
</protein>
<feature type="region of interest" description="Disordered" evidence="1">
    <location>
        <begin position="1"/>
        <end position="43"/>
    </location>
</feature>